<reference evidence="2 3" key="1">
    <citation type="journal article" date="2012" name="Proc. Natl. Acad. Sci. U.S.A.">
        <title>Comparative genomics of Ceriporiopsis subvermispora and Phanerochaete chrysosporium provide insight into selective ligninolysis.</title>
        <authorList>
            <person name="Fernandez-Fueyo E."/>
            <person name="Ruiz-Duenas F.J."/>
            <person name="Ferreira P."/>
            <person name="Floudas D."/>
            <person name="Hibbett D.S."/>
            <person name="Canessa P."/>
            <person name="Larrondo L.F."/>
            <person name="James T.Y."/>
            <person name="Seelenfreund D."/>
            <person name="Lobos S."/>
            <person name="Polanco R."/>
            <person name="Tello M."/>
            <person name="Honda Y."/>
            <person name="Watanabe T."/>
            <person name="Watanabe T."/>
            <person name="Ryu J.S."/>
            <person name="Kubicek C.P."/>
            <person name="Schmoll M."/>
            <person name="Gaskell J."/>
            <person name="Hammel K.E."/>
            <person name="St John F.J."/>
            <person name="Vanden Wymelenberg A."/>
            <person name="Sabat G."/>
            <person name="Splinter BonDurant S."/>
            <person name="Syed K."/>
            <person name="Yadav J.S."/>
            <person name="Doddapaneni H."/>
            <person name="Subramanian V."/>
            <person name="Lavin J.L."/>
            <person name="Oguiza J.A."/>
            <person name="Perez G."/>
            <person name="Pisabarro A.G."/>
            <person name="Ramirez L."/>
            <person name="Santoyo F."/>
            <person name="Master E."/>
            <person name="Coutinho P.M."/>
            <person name="Henrissat B."/>
            <person name="Lombard V."/>
            <person name="Magnuson J.K."/>
            <person name="Kuees U."/>
            <person name="Hori C."/>
            <person name="Igarashi K."/>
            <person name="Samejima M."/>
            <person name="Held B.W."/>
            <person name="Barry K.W."/>
            <person name="LaButti K.M."/>
            <person name="Lapidus A."/>
            <person name="Lindquist E.A."/>
            <person name="Lucas S.M."/>
            <person name="Riley R."/>
            <person name="Salamov A.A."/>
            <person name="Hoffmeister D."/>
            <person name="Schwenk D."/>
            <person name="Hadar Y."/>
            <person name="Yarden O."/>
            <person name="de Vries R.P."/>
            <person name="Wiebenga A."/>
            <person name="Stenlid J."/>
            <person name="Eastwood D."/>
            <person name="Grigoriev I.V."/>
            <person name="Berka R.M."/>
            <person name="Blanchette R.A."/>
            <person name="Kersten P."/>
            <person name="Martinez A.T."/>
            <person name="Vicuna R."/>
            <person name="Cullen D."/>
        </authorList>
    </citation>
    <scope>NUCLEOTIDE SEQUENCE [LARGE SCALE GENOMIC DNA]</scope>
    <source>
        <strain evidence="2 3">B</strain>
    </source>
</reference>
<dbReference type="OrthoDB" id="10666114at2759"/>
<gene>
    <name evidence="2" type="ORF">CERSUDRAFT_111926</name>
</gene>
<dbReference type="AlphaFoldDB" id="M2QRA6"/>
<protein>
    <submittedName>
        <fullName evidence="2">Uncharacterized protein</fullName>
    </submittedName>
</protein>
<dbReference type="HOGENOM" id="CLU_915267_0_0_1"/>
<accession>M2QRA6</accession>
<name>M2QRA6_CERS8</name>
<keyword evidence="3" id="KW-1185">Reference proteome</keyword>
<evidence type="ECO:0000313" key="2">
    <source>
        <dbReference type="EMBL" id="EMD39618.1"/>
    </source>
</evidence>
<feature type="compositionally biased region" description="Polar residues" evidence="1">
    <location>
        <begin position="218"/>
        <end position="252"/>
    </location>
</feature>
<evidence type="ECO:0000256" key="1">
    <source>
        <dbReference type="SAM" id="MobiDB-lite"/>
    </source>
</evidence>
<proteinExistence type="predicted"/>
<evidence type="ECO:0000313" key="3">
    <source>
        <dbReference type="Proteomes" id="UP000016930"/>
    </source>
</evidence>
<organism evidence="2 3">
    <name type="scientific">Ceriporiopsis subvermispora (strain B)</name>
    <name type="common">White-rot fungus</name>
    <name type="synonym">Gelatoporia subvermispora</name>
    <dbReference type="NCBI Taxonomy" id="914234"/>
    <lineage>
        <taxon>Eukaryota</taxon>
        <taxon>Fungi</taxon>
        <taxon>Dikarya</taxon>
        <taxon>Basidiomycota</taxon>
        <taxon>Agaricomycotina</taxon>
        <taxon>Agaricomycetes</taxon>
        <taxon>Polyporales</taxon>
        <taxon>Gelatoporiaceae</taxon>
        <taxon>Gelatoporia</taxon>
    </lineage>
</organism>
<dbReference type="EMBL" id="KB445793">
    <property type="protein sequence ID" value="EMD39618.1"/>
    <property type="molecule type" value="Genomic_DNA"/>
</dbReference>
<dbReference type="Proteomes" id="UP000016930">
    <property type="component" value="Unassembled WGS sequence"/>
</dbReference>
<sequence length="304" mass="32815">MDWPAGGSHFSTLNTSYPAGSDVFFTNDPFPSHPYDFSASDTELPIAGLSFYPDSSPTAYPEVLGWRAPEDVSTTASDPSSPHTPYPEVLGWRAPEPPGYVTVTTNPPSSGTWSITPISDTPSPTVHLRRGETYQFPRPLVSANGTFEILAVQVGDPLPPIPELPEDPLATPIARPLIIVEDPDDNIALGPPGHHNVVDSAIRSQHPERIPRPRSTRTRNPYPTSSAASQRTHSTGPSTLSHQDGQQYASQDQNPCEGILHFTAGSAHWEPVQRKTAAEPEGSPAVTHEFLFYEGNGAFSTLPP</sequence>
<feature type="region of interest" description="Disordered" evidence="1">
    <location>
        <begin position="185"/>
        <end position="252"/>
    </location>
</feature>